<evidence type="ECO:0000313" key="1">
    <source>
        <dbReference type="EMBL" id="TMQ69571.1"/>
    </source>
</evidence>
<accession>A0A538U189</accession>
<gene>
    <name evidence="1" type="ORF">E6K81_14665</name>
</gene>
<comment type="caution">
    <text evidence="1">The sequence shown here is derived from an EMBL/GenBank/DDBJ whole genome shotgun (WGS) entry which is preliminary data.</text>
</comment>
<dbReference type="Proteomes" id="UP000319771">
    <property type="component" value="Unassembled WGS sequence"/>
</dbReference>
<name>A0A538U189_UNCEI</name>
<dbReference type="AlphaFoldDB" id="A0A538U189"/>
<organism evidence="1 2">
    <name type="scientific">Eiseniibacteriota bacterium</name>
    <dbReference type="NCBI Taxonomy" id="2212470"/>
    <lineage>
        <taxon>Bacteria</taxon>
        <taxon>Candidatus Eiseniibacteriota</taxon>
    </lineage>
</organism>
<reference evidence="1 2" key="1">
    <citation type="journal article" date="2019" name="Nat. Microbiol.">
        <title>Mediterranean grassland soil C-N compound turnover is dependent on rainfall and depth, and is mediated by genomically divergent microorganisms.</title>
        <authorList>
            <person name="Diamond S."/>
            <person name="Andeer P.F."/>
            <person name="Li Z."/>
            <person name="Crits-Christoph A."/>
            <person name="Burstein D."/>
            <person name="Anantharaman K."/>
            <person name="Lane K.R."/>
            <person name="Thomas B.C."/>
            <person name="Pan C."/>
            <person name="Northen T.R."/>
            <person name="Banfield J.F."/>
        </authorList>
    </citation>
    <scope>NUCLEOTIDE SEQUENCE [LARGE SCALE GENOMIC DNA]</scope>
    <source>
        <strain evidence="1">WS_11</strain>
    </source>
</reference>
<protein>
    <submittedName>
        <fullName evidence="1">Uncharacterized protein</fullName>
    </submittedName>
</protein>
<sequence>MDDSTDVEGMGGETSVRLPAGQHRVILVAEDQAGRQDRDTMLVTVLANVGVPGAAASETVGLSVPVPFDARGSASLPIWYDLPAAGEVTLSIYYLQGRVTRVLHRGEL</sequence>
<evidence type="ECO:0000313" key="2">
    <source>
        <dbReference type="Proteomes" id="UP000319771"/>
    </source>
</evidence>
<feature type="non-terminal residue" evidence="1">
    <location>
        <position position="108"/>
    </location>
</feature>
<dbReference type="EMBL" id="VBPB01000298">
    <property type="protein sequence ID" value="TMQ69571.1"/>
    <property type="molecule type" value="Genomic_DNA"/>
</dbReference>
<proteinExistence type="predicted"/>